<dbReference type="GeneID" id="17301819"/>
<feature type="region of interest" description="Disordered" evidence="9">
    <location>
        <begin position="1"/>
        <end position="30"/>
    </location>
</feature>
<proteinExistence type="inferred from homology"/>
<keyword evidence="3" id="KW-0963">Cytoplasm</keyword>
<dbReference type="Pfam" id="PF06098">
    <property type="entry name" value="Radial_spoke_3"/>
    <property type="match status" value="1"/>
</dbReference>
<reference evidence="11" key="3">
    <citation type="submission" date="2016-03" db="UniProtKB">
        <authorList>
            <consortium name="EnsemblProtists"/>
        </authorList>
    </citation>
    <scope>IDENTIFICATION</scope>
</reference>
<comment type="subcellular location">
    <subcellularLocation>
        <location evidence="1">Cytoplasm</location>
        <location evidence="1">Cytoskeleton</location>
        <location evidence="1">Flagellum axoneme</location>
    </subcellularLocation>
</comment>
<keyword evidence="8" id="KW-0966">Cell projection</keyword>
<evidence type="ECO:0000313" key="11">
    <source>
        <dbReference type="EnsemblProtists" id="EKX45214"/>
    </source>
</evidence>
<sequence length="373" mass="42418">MMSSPTNGTYSFASEPRPVSNRKLAPDVAGDAEDRVAINIMWDKRVVRGNTLSSPPVPARPVEKQRSSSPHASPPNLLGTTRGSRRRRSRGMSQTQISVPVVECLLEEITDRPVEIVFEAGGKKLEDRPPSPLFIPQQIGVDKETQVEPGDLFDFDAEVQPLLEMIVGKTLEQSLAEVMEEDELRAKAERRDDWEIVQMSERFECERVEHEHTRREQEKARRAVQNNQREQEEAARDVKVVTQSFSHNWVGDVFSTVFEELKDSGFFYDPLVREIEEEFLPWLAEGVSASIQHYHDAEKLVEEEIKKTVKLHEQRQSDARQAYERQVEEEKRAREEEAAEAAAEAEAAAKELEESEGKEQGAPQEENSEAPET</sequence>
<keyword evidence="12" id="KW-1185">Reference proteome</keyword>
<dbReference type="GO" id="GO:0005929">
    <property type="term" value="C:cilium"/>
    <property type="evidence" value="ECO:0007669"/>
    <property type="project" value="TreeGrafter"/>
</dbReference>
<accession>L1JAU0</accession>
<evidence type="ECO:0000256" key="2">
    <source>
        <dbReference type="ARBA" id="ARBA00006737"/>
    </source>
</evidence>
<comment type="similarity">
    <text evidence="2">Belongs to the flagellar radial spoke RSP3 family.</text>
</comment>
<reference evidence="12" key="2">
    <citation type="submission" date="2012-11" db="EMBL/GenBank/DDBJ databases">
        <authorList>
            <person name="Kuo A."/>
            <person name="Curtis B.A."/>
            <person name="Tanifuji G."/>
            <person name="Burki F."/>
            <person name="Gruber A."/>
            <person name="Irimia M."/>
            <person name="Maruyama S."/>
            <person name="Arias M.C."/>
            <person name="Ball S.G."/>
            <person name="Gile G.H."/>
            <person name="Hirakawa Y."/>
            <person name="Hopkins J.F."/>
            <person name="Rensing S.A."/>
            <person name="Schmutz J."/>
            <person name="Symeonidi A."/>
            <person name="Elias M."/>
            <person name="Eveleigh R.J."/>
            <person name="Herman E.K."/>
            <person name="Klute M.J."/>
            <person name="Nakayama T."/>
            <person name="Obornik M."/>
            <person name="Reyes-Prieto A."/>
            <person name="Armbrust E.V."/>
            <person name="Aves S.J."/>
            <person name="Beiko R.G."/>
            <person name="Coutinho P."/>
            <person name="Dacks J.B."/>
            <person name="Durnford D.G."/>
            <person name="Fast N.M."/>
            <person name="Green B.R."/>
            <person name="Grisdale C."/>
            <person name="Hempe F."/>
            <person name="Henrissat B."/>
            <person name="Hoppner M.P."/>
            <person name="Ishida K.-I."/>
            <person name="Kim E."/>
            <person name="Koreny L."/>
            <person name="Kroth P.G."/>
            <person name="Liu Y."/>
            <person name="Malik S.-B."/>
            <person name="Maier U.G."/>
            <person name="McRose D."/>
            <person name="Mock T."/>
            <person name="Neilson J.A."/>
            <person name="Onodera N.T."/>
            <person name="Poole A.M."/>
            <person name="Pritham E.J."/>
            <person name="Richards T.A."/>
            <person name="Rocap G."/>
            <person name="Roy S.W."/>
            <person name="Sarai C."/>
            <person name="Schaack S."/>
            <person name="Shirato S."/>
            <person name="Slamovits C.H."/>
            <person name="Spencer D.F."/>
            <person name="Suzuki S."/>
            <person name="Worden A.Z."/>
            <person name="Zauner S."/>
            <person name="Barry K."/>
            <person name="Bell C."/>
            <person name="Bharti A.K."/>
            <person name="Crow J.A."/>
            <person name="Grimwood J."/>
            <person name="Kramer R."/>
            <person name="Lindquist E."/>
            <person name="Lucas S."/>
            <person name="Salamov A."/>
            <person name="McFadden G.I."/>
            <person name="Lane C.E."/>
            <person name="Keeling P.J."/>
            <person name="Gray M.W."/>
            <person name="Grigoriev I.V."/>
            <person name="Archibald J.M."/>
        </authorList>
    </citation>
    <scope>NUCLEOTIDE SEQUENCE</scope>
    <source>
        <strain evidence="12">CCMP2712</strain>
    </source>
</reference>
<evidence type="ECO:0008006" key="13">
    <source>
        <dbReference type="Google" id="ProtNLM"/>
    </source>
</evidence>
<gene>
    <name evidence="10" type="ORF">GUITHDRAFT_87156</name>
</gene>
<dbReference type="AlphaFoldDB" id="L1JAU0"/>
<evidence type="ECO:0000256" key="4">
    <source>
        <dbReference type="ARBA" id="ARBA00022553"/>
    </source>
</evidence>
<dbReference type="KEGG" id="gtt:GUITHDRAFT_87156"/>
<dbReference type="EnsemblProtists" id="EKX45214">
    <property type="protein sequence ID" value="EKX45214"/>
    <property type="gene ID" value="GUITHDRAFT_87156"/>
</dbReference>
<dbReference type="eggNOG" id="ENOG502QQSZ">
    <property type="taxonomic scope" value="Eukaryota"/>
</dbReference>
<keyword evidence="5" id="KW-0282">Flagellum</keyword>
<evidence type="ECO:0000256" key="6">
    <source>
        <dbReference type="ARBA" id="ARBA00023069"/>
    </source>
</evidence>
<protein>
    <recommendedName>
        <fullName evidence="13">Radial spoke protein 3</fullName>
    </recommendedName>
</protein>
<organism evidence="10">
    <name type="scientific">Guillardia theta (strain CCMP2712)</name>
    <name type="common">Cryptophyte</name>
    <dbReference type="NCBI Taxonomy" id="905079"/>
    <lineage>
        <taxon>Eukaryota</taxon>
        <taxon>Cryptophyceae</taxon>
        <taxon>Pyrenomonadales</taxon>
        <taxon>Geminigeraceae</taxon>
        <taxon>Guillardia</taxon>
    </lineage>
</organism>
<dbReference type="OMA" id="QDEGWFA"/>
<dbReference type="STRING" id="905079.L1JAU0"/>
<dbReference type="Proteomes" id="UP000011087">
    <property type="component" value="Unassembled WGS sequence"/>
</dbReference>
<reference evidence="10 12" key="1">
    <citation type="journal article" date="2012" name="Nature">
        <title>Algal genomes reveal evolutionary mosaicism and the fate of nucleomorphs.</title>
        <authorList>
            <consortium name="DOE Joint Genome Institute"/>
            <person name="Curtis B.A."/>
            <person name="Tanifuji G."/>
            <person name="Burki F."/>
            <person name="Gruber A."/>
            <person name="Irimia M."/>
            <person name="Maruyama S."/>
            <person name="Arias M.C."/>
            <person name="Ball S.G."/>
            <person name="Gile G.H."/>
            <person name="Hirakawa Y."/>
            <person name="Hopkins J.F."/>
            <person name="Kuo A."/>
            <person name="Rensing S.A."/>
            <person name="Schmutz J."/>
            <person name="Symeonidi A."/>
            <person name="Elias M."/>
            <person name="Eveleigh R.J."/>
            <person name="Herman E.K."/>
            <person name="Klute M.J."/>
            <person name="Nakayama T."/>
            <person name="Obornik M."/>
            <person name="Reyes-Prieto A."/>
            <person name="Armbrust E.V."/>
            <person name="Aves S.J."/>
            <person name="Beiko R.G."/>
            <person name="Coutinho P."/>
            <person name="Dacks J.B."/>
            <person name="Durnford D.G."/>
            <person name="Fast N.M."/>
            <person name="Green B.R."/>
            <person name="Grisdale C.J."/>
            <person name="Hempel F."/>
            <person name="Henrissat B."/>
            <person name="Hoppner M.P."/>
            <person name="Ishida K."/>
            <person name="Kim E."/>
            <person name="Koreny L."/>
            <person name="Kroth P.G."/>
            <person name="Liu Y."/>
            <person name="Malik S.B."/>
            <person name="Maier U.G."/>
            <person name="McRose D."/>
            <person name="Mock T."/>
            <person name="Neilson J.A."/>
            <person name="Onodera N.T."/>
            <person name="Poole A.M."/>
            <person name="Pritham E.J."/>
            <person name="Richards T.A."/>
            <person name="Rocap G."/>
            <person name="Roy S.W."/>
            <person name="Sarai C."/>
            <person name="Schaack S."/>
            <person name="Shirato S."/>
            <person name="Slamovits C.H."/>
            <person name="Spencer D.F."/>
            <person name="Suzuki S."/>
            <person name="Worden A.Z."/>
            <person name="Zauner S."/>
            <person name="Barry K."/>
            <person name="Bell C."/>
            <person name="Bharti A.K."/>
            <person name="Crow J.A."/>
            <person name="Grimwood J."/>
            <person name="Kramer R."/>
            <person name="Lindquist E."/>
            <person name="Lucas S."/>
            <person name="Salamov A."/>
            <person name="McFadden G.I."/>
            <person name="Lane C.E."/>
            <person name="Keeling P.J."/>
            <person name="Gray M.W."/>
            <person name="Grigoriev I.V."/>
            <person name="Archibald J.M."/>
        </authorList>
    </citation>
    <scope>NUCLEOTIDE SEQUENCE</scope>
    <source>
        <strain evidence="10 12">CCMP2712</strain>
    </source>
</reference>
<feature type="compositionally biased region" description="Basic and acidic residues" evidence="9">
    <location>
        <begin position="210"/>
        <end position="221"/>
    </location>
</feature>
<feature type="compositionally biased region" description="Basic and acidic residues" evidence="9">
    <location>
        <begin position="347"/>
        <end position="359"/>
    </location>
</feature>
<dbReference type="PaxDb" id="55529-EKX45214"/>
<feature type="region of interest" description="Disordered" evidence="9">
    <location>
        <begin position="311"/>
        <end position="373"/>
    </location>
</feature>
<dbReference type="HOGENOM" id="CLU_036980_0_0_1"/>
<feature type="compositionally biased region" description="Polar residues" evidence="9">
    <location>
        <begin position="1"/>
        <end position="12"/>
    </location>
</feature>
<dbReference type="InterPro" id="IPR009290">
    <property type="entry name" value="Radial_spoke_3"/>
</dbReference>
<evidence type="ECO:0000256" key="7">
    <source>
        <dbReference type="ARBA" id="ARBA00023212"/>
    </source>
</evidence>
<dbReference type="OrthoDB" id="313308at2759"/>
<name>L1JAU0_GUITC</name>
<evidence type="ECO:0000256" key="3">
    <source>
        <dbReference type="ARBA" id="ARBA00022490"/>
    </source>
</evidence>
<keyword evidence="6" id="KW-0969">Cilium</keyword>
<feature type="compositionally biased region" description="Basic and acidic residues" evidence="9">
    <location>
        <begin position="311"/>
        <end position="336"/>
    </location>
</feature>
<dbReference type="RefSeq" id="XP_005832194.1">
    <property type="nucleotide sequence ID" value="XM_005832137.1"/>
</dbReference>
<feature type="region of interest" description="Disordered" evidence="9">
    <location>
        <begin position="47"/>
        <end position="95"/>
    </location>
</feature>
<keyword evidence="4" id="KW-0597">Phosphoprotein</keyword>
<feature type="region of interest" description="Disordered" evidence="9">
    <location>
        <begin position="210"/>
        <end position="235"/>
    </location>
</feature>
<keyword evidence="7" id="KW-0206">Cytoskeleton</keyword>
<evidence type="ECO:0000256" key="9">
    <source>
        <dbReference type="SAM" id="MobiDB-lite"/>
    </source>
</evidence>
<dbReference type="PANTHER" id="PTHR21648">
    <property type="entry name" value="FLAGELLAR RADIAL SPOKE PROTEIN 3"/>
    <property type="match status" value="1"/>
</dbReference>
<evidence type="ECO:0000256" key="5">
    <source>
        <dbReference type="ARBA" id="ARBA00022846"/>
    </source>
</evidence>
<evidence type="ECO:0000256" key="8">
    <source>
        <dbReference type="ARBA" id="ARBA00023273"/>
    </source>
</evidence>
<evidence type="ECO:0000313" key="12">
    <source>
        <dbReference type="Proteomes" id="UP000011087"/>
    </source>
</evidence>
<dbReference type="EMBL" id="JH993000">
    <property type="protein sequence ID" value="EKX45214.1"/>
    <property type="molecule type" value="Genomic_DNA"/>
</dbReference>
<dbReference type="PANTHER" id="PTHR21648:SF0">
    <property type="entry name" value="RADIAL SPOKE HEAD PROTEIN 3 HOMOLOG"/>
    <property type="match status" value="1"/>
</dbReference>
<evidence type="ECO:0000256" key="1">
    <source>
        <dbReference type="ARBA" id="ARBA00004611"/>
    </source>
</evidence>
<evidence type="ECO:0000313" key="10">
    <source>
        <dbReference type="EMBL" id="EKX45214.1"/>
    </source>
</evidence>